<feature type="transmembrane region" description="Helical" evidence="1">
    <location>
        <begin position="272"/>
        <end position="291"/>
    </location>
</feature>
<accession>A0A318EBJ4</accession>
<feature type="transmembrane region" description="Helical" evidence="1">
    <location>
        <begin position="367"/>
        <end position="391"/>
    </location>
</feature>
<feature type="transmembrane region" description="Helical" evidence="1">
    <location>
        <begin position="336"/>
        <end position="355"/>
    </location>
</feature>
<evidence type="ECO:0000313" key="3">
    <source>
        <dbReference type="Proteomes" id="UP000248330"/>
    </source>
</evidence>
<feature type="transmembrane region" description="Helical" evidence="1">
    <location>
        <begin position="21"/>
        <end position="38"/>
    </location>
</feature>
<sequence length="715" mass="76800">MSLTHHRILDAWRTPAARLTVTLTVVLATAAGLVALSVRQPWTGLDLKPAEERAGRVMVTGSGGPSAQVPGGTPLLRIGAADRWMTLDGADLSPEPDTRFVAFEAFHAFLARQTELATLLASDEVCLESPSSQRWCLSPAPQRPMTDLPAMFWLQLVVGCLGATIGAAVWAYRRDDTAARWVGISGLALLASAGAAAVYGSRELAIDGELFRGLHLVNGGGALAFCAAFAATLWHYPLRLGQAPVGRLLLAAYGLVFLGLLTGLAGNFDLALRLPVLGGFALTAAFALAQWRRSRQRPLERAALRWFLLAWLGGGGAFLAVVFVPALLGHDVGNSQAPAFALFLIIYGGLALGVVRYRLFDLDRWWFTAWTAAAGGVLFVLLDISMVKILSLAAEQATLLALLTVSWIYLPARQWLQHRMRRKRRRLDGALTALASAPERSAGENWREAIRALFSPLRILDAPAAPATPEITDQGTALLVPGLAGTGALRLEFADAGGRLFIPADVRLAESAHSIAERLHAYRAAVERGAQRERERIARTLHDDVGSALLSVLHESNGPAQTAARRALAELRLVLQGLAAHGQALDDILGWCRGELREHADAIGVELDWDAPPQFPDASLDAHRSLLLLRSLRELIDLAASTGQQAVRIVLQVRDHHLDIDGRLTLSEGCPVPETPLGTLRQRALALGLDLQTRAAGRQLILALRLPLSEGPGSA</sequence>
<proteinExistence type="predicted"/>
<feature type="transmembrane region" description="Helical" evidence="1">
    <location>
        <begin position="179"/>
        <end position="199"/>
    </location>
</feature>
<dbReference type="OrthoDB" id="9797605at2"/>
<evidence type="ECO:0000313" key="2">
    <source>
        <dbReference type="EMBL" id="PXV68428.1"/>
    </source>
</evidence>
<organism evidence="2 3">
    <name type="scientific">Sinimarinibacterium flocculans</name>
    <dbReference type="NCBI Taxonomy" id="985250"/>
    <lineage>
        <taxon>Bacteria</taxon>
        <taxon>Pseudomonadati</taxon>
        <taxon>Pseudomonadota</taxon>
        <taxon>Gammaproteobacteria</taxon>
        <taxon>Nevskiales</taxon>
        <taxon>Nevskiaceae</taxon>
        <taxon>Sinimarinibacterium</taxon>
    </lineage>
</organism>
<feature type="transmembrane region" description="Helical" evidence="1">
    <location>
        <begin position="248"/>
        <end position="266"/>
    </location>
</feature>
<keyword evidence="1" id="KW-0812">Transmembrane</keyword>
<feature type="transmembrane region" description="Helical" evidence="1">
    <location>
        <begin position="152"/>
        <end position="172"/>
    </location>
</feature>
<keyword evidence="3" id="KW-1185">Reference proteome</keyword>
<dbReference type="GO" id="GO:0016301">
    <property type="term" value="F:kinase activity"/>
    <property type="evidence" value="ECO:0007669"/>
    <property type="project" value="UniProtKB-KW"/>
</dbReference>
<keyword evidence="1" id="KW-0472">Membrane</keyword>
<dbReference type="EMBL" id="QICN01000004">
    <property type="protein sequence ID" value="PXV68428.1"/>
    <property type="molecule type" value="Genomic_DNA"/>
</dbReference>
<dbReference type="Proteomes" id="UP000248330">
    <property type="component" value="Unassembled WGS sequence"/>
</dbReference>
<dbReference type="RefSeq" id="WP_146216560.1">
    <property type="nucleotide sequence ID" value="NZ_CAKZQT010000022.1"/>
</dbReference>
<reference evidence="2 3" key="1">
    <citation type="submission" date="2018-04" db="EMBL/GenBank/DDBJ databases">
        <title>Genomic Encyclopedia of Type Strains, Phase IV (KMG-IV): sequencing the most valuable type-strain genomes for metagenomic binning, comparative biology and taxonomic classification.</title>
        <authorList>
            <person name="Goeker M."/>
        </authorList>
    </citation>
    <scope>NUCLEOTIDE SEQUENCE [LARGE SCALE GENOMIC DNA]</scope>
    <source>
        <strain evidence="2 3">DSM 104150</strain>
    </source>
</reference>
<comment type="caution">
    <text evidence="2">The sequence shown here is derived from an EMBL/GenBank/DDBJ whole genome shotgun (WGS) entry which is preliminary data.</text>
</comment>
<gene>
    <name evidence="2" type="ORF">C8D93_104125</name>
</gene>
<protein>
    <submittedName>
        <fullName evidence="2">Signal transduction histidine kinase</fullName>
    </submittedName>
</protein>
<keyword evidence="2" id="KW-0808">Transferase</keyword>
<feature type="transmembrane region" description="Helical" evidence="1">
    <location>
        <begin position="303"/>
        <end position="324"/>
    </location>
</feature>
<feature type="transmembrane region" description="Helical" evidence="1">
    <location>
        <begin position="219"/>
        <end position="236"/>
    </location>
</feature>
<evidence type="ECO:0000256" key="1">
    <source>
        <dbReference type="SAM" id="Phobius"/>
    </source>
</evidence>
<keyword evidence="2" id="KW-0418">Kinase</keyword>
<feature type="transmembrane region" description="Helical" evidence="1">
    <location>
        <begin position="397"/>
        <end position="416"/>
    </location>
</feature>
<name>A0A318EBJ4_9GAMM</name>
<keyword evidence="1" id="KW-1133">Transmembrane helix</keyword>
<dbReference type="AlphaFoldDB" id="A0A318EBJ4"/>